<accession>A0A8H6MC36</accession>
<evidence type="ECO:0000313" key="3">
    <source>
        <dbReference type="Proteomes" id="UP000521943"/>
    </source>
</evidence>
<evidence type="ECO:0000256" key="1">
    <source>
        <dbReference type="SAM" id="MobiDB-lite"/>
    </source>
</evidence>
<organism evidence="2 3">
    <name type="scientific">Ephemerocybe angulata</name>
    <dbReference type="NCBI Taxonomy" id="980116"/>
    <lineage>
        <taxon>Eukaryota</taxon>
        <taxon>Fungi</taxon>
        <taxon>Dikarya</taxon>
        <taxon>Basidiomycota</taxon>
        <taxon>Agaricomycotina</taxon>
        <taxon>Agaricomycetes</taxon>
        <taxon>Agaricomycetidae</taxon>
        <taxon>Agaricales</taxon>
        <taxon>Agaricineae</taxon>
        <taxon>Psathyrellaceae</taxon>
        <taxon>Ephemerocybe</taxon>
    </lineage>
</organism>
<name>A0A8H6MC36_9AGAR</name>
<dbReference type="EMBL" id="JACGCI010000005">
    <property type="protein sequence ID" value="KAF6763758.1"/>
    <property type="molecule type" value="Genomic_DNA"/>
</dbReference>
<proteinExistence type="predicted"/>
<feature type="region of interest" description="Disordered" evidence="1">
    <location>
        <begin position="40"/>
        <end position="81"/>
    </location>
</feature>
<dbReference type="Proteomes" id="UP000521943">
    <property type="component" value="Unassembled WGS sequence"/>
</dbReference>
<dbReference type="AlphaFoldDB" id="A0A8H6MC36"/>
<reference evidence="2 3" key="1">
    <citation type="submission" date="2020-07" db="EMBL/GenBank/DDBJ databases">
        <title>Comparative genomics of pyrophilous fungi reveals a link between fire events and developmental genes.</title>
        <authorList>
            <consortium name="DOE Joint Genome Institute"/>
            <person name="Steindorff A.S."/>
            <person name="Carver A."/>
            <person name="Calhoun S."/>
            <person name="Stillman K."/>
            <person name="Liu H."/>
            <person name="Lipzen A."/>
            <person name="Pangilinan J."/>
            <person name="Labutti K."/>
            <person name="Bruns T.D."/>
            <person name="Grigoriev I.V."/>
        </authorList>
    </citation>
    <scope>NUCLEOTIDE SEQUENCE [LARGE SCALE GENOMIC DNA]</scope>
    <source>
        <strain evidence="2 3">CBS 144469</strain>
    </source>
</reference>
<keyword evidence="3" id="KW-1185">Reference proteome</keyword>
<feature type="compositionally biased region" description="Basic and acidic residues" evidence="1">
    <location>
        <begin position="49"/>
        <end position="80"/>
    </location>
</feature>
<comment type="caution">
    <text evidence="2">The sequence shown here is derived from an EMBL/GenBank/DDBJ whole genome shotgun (WGS) entry which is preliminary data.</text>
</comment>
<protein>
    <submittedName>
        <fullName evidence="2">Uncharacterized protein</fullName>
    </submittedName>
</protein>
<evidence type="ECO:0000313" key="2">
    <source>
        <dbReference type="EMBL" id="KAF6763758.1"/>
    </source>
</evidence>
<sequence length="161" mass="18075">MDAATRSLARPFGVLALANSLDSLAGAHLRCARAREWRGTIDSNPRKSTSRDASDKRNQVDREVPKRAATEVMGRGDRTMHGNVRVMEESGDEYIRRGEMAVVRWRRSSLKEKRGGRNLAEPEDDLENISRSDIRRDGRMGRRANSIMTSHAEDILASITV</sequence>
<gene>
    <name evidence="2" type="ORF">DFP72DRAFT_1040504</name>
</gene>